<protein>
    <submittedName>
        <fullName evidence="3">Pili and flagellar-assembly chaperone, PapD N-terminal domain</fullName>
    </submittedName>
</protein>
<evidence type="ECO:0000259" key="2">
    <source>
        <dbReference type="Pfam" id="PF00345"/>
    </source>
</evidence>
<dbReference type="Pfam" id="PF00345">
    <property type="entry name" value="PapD_N"/>
    <property type="match status" value="1"/>
</dbReference>
<dbReference type="EMBL" id="FUYP01000014">
    <property type="protein sequence ID" value="SKB70750.1"/>
    <property type="molecule type" value="Genomic_DNA"/>
</dbReference>
<dbReference type="InterPro" id="IPR013783">
    <property type="entry name" value="Ig-like_fold"/>
</dbReference>
<dbReference type="GO" id="GO:0071555">
    <property type="term" value="P:cell wall organization"/>
    <property type="evidence" value="ECO:0007669"/>
    <property type="project" value="InterPro"/>
</dbReference>
<proteinExistence type="predicted"/>
<feature type="chain" id="PRO_5012820829" evidence="1">
    <location>
        <begin position="25"/>
        <end position="276"/>
    </location>
</feature>
<accession>A0A1T5DGY5</accession>
<dbReference type="Gene3D" id="2.60.40.10">
    <property type="entry name" value="Immunoglobulins"/>
    <property type="match status" value="1"/>
</dbReference>
<dbReference type="AlphaFoldDB" id="A0A1T5DGY5"/>
<dbReference type="Proteomes" id="UP000190044">
    <property type="component" value="Unassembled WGS sequence"/>
</dbReference>
<sequence length="276" mass="29803">MKRWLCAMLLGAALILPPSQPANAQSLAVEPLFIETQPGQSAAIRVRNSSSVRQTVEVSIAERVADEAGEVARVPADDDFILFPPQSVIEPNSVQVFRAQSINPTLDRSKSYYITVRQLPVDLTMDPVAGGAQLQVVFAFDVAMHTVPRGAASNAVISSATPTTTTMSAVAIDDPARSPDPAVRAKEPRIDVPGVEIVLRNDGNKYLYLHHLEYLISGQTAQGEKIDLPILSEDEVLEAVTMPLVLPGAARKFILPFRNGPILTSATVRVRTRAGY</sequence>
<evidence type="ECO:0000313" key="4">
    <source>
        <dbReference type="Proteomes" id="UP000190044"/>
    </source>
</evidence>
<keyword evidence="1" id="KW-0732">Signal</keyword>
<keyword evidence="4" id="KW-1185">Reference proteome</keyword>
<dbReference type="InterPro" id="IPR016147">
    <property type="entry name" value="Pili_assmbl_chaperone_N"/>
</dbReference>
<evidence type="ECO:0000256" key="1">
    <source>
        <dbReference type="SAM" id="SignalP"/>
    </source>
</evidence>
<dbReference type="InterPro" id="IPR008962">
    <property type="entry name" value="PapD-like_sf"/>
</dbReference>
<keyword evidence="3" id="KW-0282">Flagellum</keyword>
<name>A0A1T5DGY5_9SPHN</name>
<keyword evidence="3" id="KW-0969">Cilium</keyword>
<feature type="domain" description="Pili assembly chaperone N-terminal" evidence="2">
    <location>
        <begin position="37"/>
        <end position="146"/>
    </location>
</feature>
<evidence type="ECO:0000313" key="3">
    <source>
        <dbReference type="EMBL" id="SKB70750.1"/>
    </source>
</evidence>
<organism evidence="3 4">
    <name type="scientific">Sphingopyxis flava</name>
    <dbReference type="NCBI Taxonomy" id="1507287"/>
    <lineage>
        <taxon>Bacteria</taxon>
        <taxon>Pseudomonadati</taxon>
        <taxon>Pseudomonadota</taxon>
        <taxon>Alphaproteobacteria</taxon>
        <taxon>Sphingomonadales</taxon>
        <taxon>Sphingomonadaceae</taxon>
        <taxon>Sphingopyxis</taxon>
    </lineage>
</organism>
<dbReference type="GO" id="GO:0030288">
    <property type="term" value="C:outer membrane-bounded periplasmic space"/>
    <property type="evidence" value="ECO:0007669"/>
    <property type="project" value="InterPro"/>
</dbReference>
<keyword evidence="3" id="KW-0966">Cell projection</keyword>
<gene>
    <name evidence="3" type="ORF">SAMN06295937_101473</name>
</gene>
<dbReference type="SUPFAM" id="SSF49354">
    <property type="entry name" value="PapD-like"/>
    <property type="match status" value="1"/>
</dbReference>
<reference evidence="4" key="1">
    <citation type="submission" date="2017-02" db="EMBL/GenBank/DDBJ databases">
        <authorList>
            <person name="Varghese N."/>
            <person name="Submissions S."/>
        </authorList>
    </citation>
    <scope>NUCLEOTIDE SEQUENCE [LARGE SCALE GENOMIC DNA]</scope>
    <source>
        <strain evidence="4">R11H</strain>
    </source>
</reference>
<feature type="signal peptide" evidence="1">
    <location>
        <begin position="1"/>
        <end position="24"/>
    </location>
</feature>